<dbReference type="Pfam" id="PF07969">
    <property type="entry name" value="Amidohydro_3"/>
    <property type="match status" value="1"/>
</dbReference>
<dbReference type="PANTHER" id="PTHR22642:SF2">
    <property type="entry name" value="PROTEIN LONG AFTER FAR-RED 3"/>
    <property type="match status" value="1"/>
</dbReference>
<dbReference type="Gene3D" id="3.10.310.70">
    <property type="match status" value="1"/>
</dbReference>
<dbReference type="Gene3D" id="3.20.20.140">
    <property type="entry name" value="Metal-dependent hydrolases"/>
    <property type="match status" value="1"/>
</dbReference>
<evidence type="ECO:0000313" key="3">
    <source>
        <dbReference type="EMBL" id="KAJ6831911.1"/>
    </source>
</evidence>
<dbReference type="SUPFAM" id="SSF51338">
    <property type="entry name" value="Composite domain of metallo-dependent hydrolases"/>
    <property type="match status" value="1"/>
</dbReference>
<keyword evidence="4" id="KW-1185">Reference proteome</keyword>
<reference evidence="3" key="2">
    <citation type="submission" date="2023-04" db="EMBL/GenBank/DDBJ databases">
        <authorList>
            <person name="Bruccoleri R.E."/>
            <person name="Oakeley E.J."/>
            <person name="Faust A.-M."/>
            <person name="Dessus-Babus S."/>
            <person name="Altorfer M."/>
            <person name="Burckhardt D."/>
            <person name="Oertli M."/>
            <person name="Naumann U."/>
            <person name="Petersen F."/>
            <person name="Wong J."/>
        </authorList>
    </citation>
    <scope>NUCLEOTIDE SEQUENCE</scope>
    <source>
        <strain evidence="3">GSM-AAB239-AS_SAM_17_03QT</strain>
        <tissue evidence="3">Leaf</tissue>
    </source>
</reference>
<organism evidence="3 4">
    <name type="scientific">Iris pallida</name>
    <name type="common">Sweet iris</name>
    <dbReference type="NCBI Taxonomy" id="29817"/>
    <lineage>
        <taxon>Eukaryota</taxon>
        <taxon>Viridiplantae</taxon>
        <taxon>Streptophyta</taxon>
        <taxon>Embryophyta</taxon>
        <taxon>Tracheophyta</taxon>
        <taxon>Spermatophyta</taxon>
        <taxon>Magnoliopsida</taxon>
        <taxon>Liliopsida</taxon>
        <taxon>Asparagales</taxon>
        <taxon>Iridaceae</taxon>
        <taxon>Iridoideae</taxon>
        <taxon>Irideae</taxon>
        <taxon>Iris</taxon>
    </lineage>
</organism>
<dbReference type="SUPFAM" id="SSF51556">
    <property type="entry name" value="Metallo-dependent hydrolases"/>
    <property type="match status" value="1"/>
</dbReference>
<evidence type="ECO:0000313" key="4">
    <source>
        <dbReference type="Proteomes" id="UP001140949"/>
    </source>
</evidence>
<dbReference type="EMBL" id="JANAVB010016199">
    <property type="protein sequence ID" value="KAJ6831911.1"/>
    <property type="molecule type" value="Genomic_DNA"/>
</dbReference>
<protein>
    <recommendedName>
        <fullName evidence="1">Amidohydrolase 3 domain-containing protein</fullName>
    </recommendedName>
</protein>
<dbReference type="InterPro" id="IPR013108">
    <property type="entry name" value="Amidohydro_3"/>
</dbReference>
<dbReference type="Proteomes" id="UP001140949">
    <property type="component" value="Unassembled WGS sequence"/>
</dbReference>
<proteinExistence type="predicted"/>
<dbReference type="InterPro" id="IPR032466">
    <property type="entry name" value="Metal_Hydrolase"/>
</dbReference>
<feature type="domain" description="Amidohydrolase 3" evidence="1">
    <location>
        <begin position="96"/>
        <end position="580"/>
    </location>
</feature>
<dbReference type="InterPro" id="IPR033932">
    <property type="entry name" value="YtcJ-like"/>
</dbReference>
<reference evidence="3" key="1">
    <citation type="journal article" date="2023" name="GigaByte">
        <title>Genome assembly of the bearded iris, Iris pallida Lam.</title>
        <authorList>
            <person name="Bruccoleri R.E."/>
            <person name="Oakeley E.J."/>
            <person name="Faust A.M.E."/>
            <person name="Altorfer M."/>
            <person name="Dessus-Babus S."/>
            <person name="Burckhardt D."/>
            <person name="Oertli M."/>
            <person name="Naumann U."/>
            <person name="Petersen F."/>
            <person name="Wong J."/>
        </authorList>
    </citation>
    <scope>NUCLEOTIDE SEQUENCE</scope>
    <source>
        <strain evidence="3">GSM-AAB239-AS_SAM_17_03QT</strain>
    </source>
</reference>
<gene>
    <name evidence="2" type="ORF">M6B38_136195</name>
    <name evidence="3" type="ORF">M6B38_343430</name>
</gene>
<name>A0AAX6GUG3_IRIPA</name>
<accession>A0AAX6GUG3</accession>
<sequence>MAMGGRRRSVVLLTFLSAAATALLAALLLPITTNNPTWSKYWSKASADLVVMNGTIYTSDPALPFADAVAVRGGRVLRVGTYASVQDLVGRGTRRLDLEGKLVVPGFIDSHVHLIFGGLQMVRVQLRAVKRQDDFVRKVKESMRDKRPGDWVLGGGWNNDIWGGDLPSASWIDDITRDNPVWLSRMDGHMGLANSLALKIAGITNITHDPVGGTIMKTMDGEPTGLLVDSAMKLVLSVIPEVSIHERRDALIRASKYALMRGVTTVIDFGRYFPGASVDHAWQDFSDVYRFAEFSGKMFIRVCLFFPMQTWPRLVELFKENGRAFSQWIYLGGVKAFADGSLGSNSALFYEPYEDDSRNYGLQVSDFDWLLNATLASDNSGLQVAVHAIGDKANDMVLNLFNTVASSNGVRDRRFRIEHAQHLAPGSAARFGQQRVIASVQPDHLLDDADSSVKKIGATRAQKGSYLFQSLLAGSAKVVFGSDWPVADINPVGAIRTALTRIPPGWEAAWIATECVGLHDALNAYTISAAYACNLDDKVGSLSTGKYADFVILNATWDEFAQQDGSTVVSSTYVNGVQAYP</sequence>
<dbReference type="InterPro" id="IPR011059">
    <property type="entry name" value="Metal-dep_hydrolase_composite"/>
</dbReference>
<comment type="caution">
    <text evidence="3">The sequence shown here is derived from an EMBL/GenBank/DDBJ whole genome shotgun (WGS) entry which is preliminary data.</text>
</comment>
<dbReference type="PANTHER" id="PTHR22642">
    <property type="entry name" value="IMIDAZOLONEPROPIONASE"/>
    <property type="match status" value="1"/>
</dbReference>
<dbReference type="EMBL" id="JANAVB010029240">
    <property type="protein sequence ID" value="KAJ6815036.1"/>
    <property type="molecule type" value="Genomic_DNA"/>
</dbReference>
<dbReference type="Gene3D" id="2.30.40.10">
    <property type="entry name" value="Urease, subunit C, domain 1"/>
    <property type="match status" value="1"/>
</dbReference>
<dbReference type="FunFam" id="3.10.310.70:FF:000002">
    <property type="entry name" value="LAF3/LAF3 ISF1/LAF3 ISF2"/>
    <property type="match status" value="1"/>
</dbReference>
<dbReference type="AlphaFoldDB" id="A0AAX6GUG3"/>
<evidence type="ECO:0000259" key="1">
    <source>
        <dbReference type="Pfam" id="PF07969"/>
    </source>
</evidence>
<dbReference type="GO" id="GO:0016810">
    <property type="term" value="F:hydrolase activity, acting on carbon-nitrogen (but not peptide) bonds"/>
    <property type="evidence" value="ECO:0007669"/>
    <property type="project" value="InterPro"/>
</dbReference>
<evidence type="ECO:0000313" key="2">
    <source>
        <dbReference type="EMBL" id="KAJ6815036.1"/>
    </source>
</evidence>
<dbReference type="CDD" id="cd01300">
    <property type="entry name" value="YtcJ_like"/>
    <property type="match status" value="1"/>
</dbReference>